<feature type="region of interest" description="Disordered" evidence="1">
    <location>
        <begin position="1"/>
        <end position="29"/>
    </location>
</feature>
<dbReference type="Proteomes" id="UP001160130">
    <property type="component" value="Unassembled WGS sequence"/>
</dbReference>
<organism evidence="2 3">
    <name type="scientific">Mycolicibacterium frederiksbergense</name>
    <dbReference type="NCBI Taxonomy" id="117567"/>
    <lineage>
        <taxon>Bacteria</taxon>
        <taxon>Bacillati</taxon>
        <taxon>Actinomycetota</taxon>
        <taxon>Actinomycetes</taxon>
        <taxon>Mycobacteriales</taxon>
        <taxon>Mycobacteriaceae</taxon>
        <taxon>Mycolicibacterium</taxon>
    </lineage>
</organism>
<sequence length="29" mass="3055">MTPGGLARKQHLLDLERAGATPASVDMSM</sequence>
<protein>
    <submittedName>
        <fullName evidence="2">Uncharacterized protein</fullName>
    </submittedName>
</protein>
<keyword evidence="3" id="KW-1185">Reference proteome</keyword>
<name>A0ABT6KW55_9MYCO</name>
<proteinExistence type="predicted"/>
<accession>A0ABT6KW55</accession>
<dbReference type="EMBL" id="JARXVE010000002">
    <property type="protein sequence ID" value="MDH6194937.1"/>
    <property type="molecule type" value="Genomic_DNA"/>
</dbReference>
<evidence type="ECO:0000313" key="2">
    <source>
        <dbReference type="EMBL" id="MDH6194937.1"/>
    </source>
</evidence>
<evidence type="ECO:0000313" key="3">
    <source>
        <dbReference type="Proteomes" id="UP001160130"/>
    </source>
</evidence>
<reference evidence="2 3" key="1">
    <citation type="submission" date="2023-04" db="EMBL/GenBank/DDBJ databases">
        <title>Forest soil microbial communities from Buena Vista Peninsula, Colon Province, Panama.</title>
        <authorList>
            <person name="Bouskill N."/>
        </authorList>
    </citation>
    <scope>NUCLEOTIDE SEQUENCE [LARGE SCALE GENOMIC DNA]</scope>
    <source>
        <strain evidence="2 3">AC80</strain>
    </source>
</reference>
<gene>
    <name evidence="2" type="ORF">M2272_001566</name>
</gene>
<comment type="caution">
    <text evidence="2">The sequence shown here is derived from an EMBL/GenBank/DDBJ whole genome shotgun (WGS) entry which is preliminary data.</text>
</comment>
<evidence type="ECO:0000256" key="1">
    <source>
        <dbReference type="SAM" id="MobiDB-lite"/>
    </source>
</evidence>